<dbReference type="PANTHER" id="PTHR13847">
    <property type="entry name" value="SARCOSINE DEHYDROGENASE-RELATED"/>
    <property type="match status" value="1"/>
</dbReference>
<evidence type="ECO:0000259" key="3">
    <source>
        <dbReference type="Pfam" id="PF01266"/>
    </source>
</evidence>
<dbReference type="Gene3D" id="3.50.50.60">
    <property type="entry name" value="FAD/NAD(P)-binding domain"/>
    <property type="match status" value="2"/>
</dbReference>
<feature type="domain" description="FAD dependent oxidoreductase" evidence="3">
    <location>
        <begin position="25"/>
        <end position="423"/>
    </location>
</feature>
<dbReference type="InterPro" id="IPR036188">
    <property type="entry name" value="FAD/NAD-bd_sf"/>
</dbReference>
<comment type="caution">
    <text evidence="4">The sequence shown here is derived from an EMBL/GenBank/DDBJ whole genome shotgun (WGS) entry which is preliminary data.</text>
</comment>
<gene>
    <name evidence="4" type="ORF">NFI88_16630</name>
</gene>
<keyword evidence="5" id="KW-1185">Reference proteome</keyword>
<dbReference type="InterPro" id="IPR006076">
    <property type="entry name" value="FAD-dep_OxRdtase"/>
</dbReference>
<dbReference type="PANTHER" id="PTHR13847:SF289">
    <property type="entry name" value="GLYCINE OXIDASE"/>
    <property type="match status" value="1"/>
</dbReference>
<dbReference type="Proteomes" id="UP001524547">
    <property type="component" value="Unassembled WGS sequence"/>
</dbReference>
<sequence length="497" mass="52864">MIVYDMQAAGTSDQTVTGDRLQAEVVVVGGGIVGRTAAFLLRARKRDVLLLDDGAADDDVPPVGFGHDWVGPASWGNAGHIATEQVRPLAGTSFLLSAPKRLFVLGGALDLGWRRPGAWLPWAGRMVRACRDAEAGTRVLSALLSDAMPAWHRLGLALGMPDMVREDGHLMLWHDPAACRTGMAAWRAAPTGTAGIETLDGAALREVAARLACPPAGGLRMTGTGQVADPVLAMRALRRAFLEAGGRVLGARVRTLLPSGQDNALALEDGRVVRAGQILLAAGVGTATMLRGAGVRMPMVAERGYHLEWRHGADWPLPPLVFEERSLIVSRFGDRLRASSFVEFDRENAAPDPRKWRRLEDHVRALGLPVASGFRRWMGARPTLPDYLPAIGRSAALPDLWVAAGHQHLGLTLAPRTAEILCALMTSPEGHPGAAVPMPAPEVMAAIGPDRFGRRAMTGAPGWPRAARDEAPAPPGDILASRETFASPVPDESADHA</sequence>
<evidence type="ECO:0000256" key="1">
    <source>
        <dbReference type="ARBA" id="ARBA00023002"/>
    </source>
</evidence>
<organism evidence="4 5">
    <name type="scientific">Rhizosaccharibacter radicis</name>
    <dbReference type="NCBI Taxonomy" id="2782605"/>
    <lineage>
        <taxon>Bacteria</taxon>
        <taxon>Pseudomonadati</taxon>
        <taxon>Pseudomonadota</taxon>
        <taxon>Alphaproteobacteria</taxon>
        <taxon>Acetobacterales</taxon>
        <taxon>Acetobacteraceae</taxon>
        <taxon>Rhizosaccharibacter</taxon>
    </lineage>
</organism>
<feature type="region of interest" description="Disordered" evidence="2">
    <location>
        <begin position="455"/>
        <end position="497"/>
    </location>
</feature>
<evidence type="ECO:0000256" key="2">
    <source>
        <dbReference type="SAM" id="MobiDB-lite"/>
    </source>
</evidence>
<name>A0ABT1W1J9_9PROT</name>
<dbReference type="SUPFAM" id="SSF54373">
    <property type="entry name" value="FAD-linked reductases, C-terminal domain"/>
    <property type="match status" value="1"/>
</dbReference>
<dbReference type="EMBL" id="JAMZEJ010000012">
    <property type="protein sequence ID" value="MCQ8242461.1"/>
    <property type="molecule type" value="Genomic_DNA"/>
</dbReference>
<evidence type="ECO:0000313" key="5">
    <source>
        <dbReference type="Proteomes" id="UP001524547"/>
    </source>
</evidence>
<keyword evidence="1" id="KW-0560">Oxidoreductase</keyword>
<protein>
    <submittedName>
        <fullName evidence="4">FAD-binding oxidoreductase</fullName>
    </submittedName>
</protein>
<dbReference type="RefSeq" id="WP_422921220.1">
    <property type="nucleotide sequence ID" value="NZ_JAMZEJ010000012.1"/>
</dbReference>
<dbReference type="SUPFAM" id="SSF51971">
    <property type="entry name" value="Nucleotide-binding domain"/>
    <property type="match status" value="1"/>
</dbReference>
<accession>A0ABT1W1J9</accession>
<dbReference type="Pfam" id="PF01266">
    <property type="entry name" value="DAO"/>
    <property type="match status" value="1"/>
</dbReference>
<proteinExistence type="predicted"/>
<evidence type="ECO:0000313" key="4">
    <source>
        <dbReference type="EMBL" id="MCQ8242461.1"/>
    </source>
</evidence>
<reference evidence="4 5" key="1">
    <citation type="submission" date="2022-06" db="EMBL/GenBank/DDBJ databases">
        <title>Rhizosaccharibacter gen. nov. sp. nov. KSS12, endophytic bacteria isolated from sugarcane.</title>
        <authorList>
            <person name="Pitiwittayakul N."/>
        </authorList>
    </citation>
    <scope>NUCLEOTIDE SEQUENCE [LARGE SCALE GENOMIC DNA]</scope>
    <source>
        <strain evidence="4 5">KSS12</strain>
    </source>
</reference>
<dbReference type="Gene3D" id="3.30.9.10">
    <property type="entry name" value="D-Amino Acid Oxidase, subunit A, domain 2"/>
    <property type="match status" value="1"/>
</dbReference>